<dbReference type="EMBL" id="CM002874">
    <property type="protein sequence ID" value="KFK32525.1"/>
    <property type="molecule type" value="Genomic_DNA"/>
</dbReference>
<name>A0A087GRM3_ARAAL</name>
<protein>
    <submittedName>
        <fullName evidence="1">Uncharacterized protein</fullName>
    </submittedName>
</protein>
<keyword evidence="2" id="KW-1185">Reference proteome</keyword>
<proteinExistence type="predicted"/>
<evidence type="ECO:0000313" key="2">
    <source>
        <dbReference type="Proteomes" id="UP000029120"/>
    </source>
</evidence>
<dbReference type="Gramene" id="KFK32525">
    <property type="protein sequence ID" value="KFK32525"/>
    <property type="gene ID" value="AALP_AA6G254600"/>
</dbReference>
<gene>
    <name evidence="1" type="ordered locus">AALP_Aa6g254600</name>
</gene>
<organism evidence="1 2">
    <name type="scientific">Arabis alpina</name>
    <name type="common">Alpine rock-cress</name>
    <dbReference type="NCBI Taxonomy" id="50452"/>
    <lineage>
        <taxon>Eukaryota</taxon>
        <taxon>Viridiplantae</taxon>
        <taxon>Streptophyta</taxon>
        <taxon>Embryophyta</taxon>
        <taxon>Tracheophyta</taxon>
        <taxon>Spermatophyta</taxon>
        <taxon>Magnoliopsida</taxon>
        <taxon>eudicotyledons</taxon>
        <taxon>Gunneridae</taxon>
        <taxon>Pentapetalae</taxon>
        <taxon>rosids</taxon>
        <taxon>malvids</taxon>
        <taxon>Brassicales</taxon>
        <taxon>Brassicaceae</taxon>
        <taxon>Arabideae</taxon>
        <taxon>Arabis</taxon>
    </lineage>
</organism>
<sequence length="164" mass="17575">MNLQEILARAKELALAAGGGEVRQCRWICGLWRWRAEMQETYLVVDLAVLVEEGSAGSDLTNRGGGPMSSLGPKVPETWIDQKSNLAASAMEDGIVLKPIGYGGEEMDCWNGGSLSLVAQVKLVVQIREDPVADPVDLAIPAVVEVRMASREAGLVALEGDQSR</sequence>
<reference evidence="2" key="1">
    <citation type="journal article" date="2015" name="Nat. Plants">
        <title>Genome expansion of Arabis alpina linked with retrotransposition and reduced symmetric DNA methylation.</title>
        <authorList>
            <person name="Willing E.M."/>
            <person name="Rawat V."/>
            <person name="Mandakova T."/>
            <person name="Maumus F."/>
            <person name="James G.V."/>
            <person name="Nordstroem K.J."/>
            <person name="Becker C."/>
            <person name="Warthmann N."/>
            <person name="Chica C."/>
            <person name="Szarzynska B."/>
            <person name="Zytnicki M."/>
            <person name="Albani M.C."/>
            <person name="Kiefer C."/>
            <person name="Bergonzi S."/>
            <person name="Castaings L."/>
            <person name="Mateos J.L."/>
            <person name="Berns M.C."/>
            <person name="Bujdoso N."/>
            <person name="Piofczyk T."/>
            <person name="de Lorenzo L."/>
            <person name="Barrero-Sicilia C."/>
            <person name="Mateos I."/>
            <person name="Piednoel M."/>
            <person name="Hagmann J."/>
            <person name="Chen-Min-Tao R."/>
            <person name="Iglesias-Fernandez R."/>
            <person name="Schuster S.C."/>
            <person name="Alonso-Blanco C."/>
            <person name="Roudier F."/>
            <person name="Carbonero P."/>
            <person name="Paz-Ares J."/>
            <person name="Davis S.J."/>
            <person name="Pecinka A."/>
            <person name="Quesneville H."/>
            <person name="Colot V."/>
            <person name="Lysak M.A."/>
            <person name="Weigel D."/>
            <person name="Coupland G."/>
            <person name="Schneeberger K."/>
        </authorList>
    </citation>
    <scope>NUCLEOTIDE SEQUENCE [LARGE SCALE GENOMIC DNA]</scope>
    <source>
        <strain evidence="2">cv. Pajares</strain>
    </source>
</reference>
<evidence type="ECO:0000313" key="1">
    <source>
        <dbReference type="EMBL" id="KFK32525.1"/>
    </source>
</evidence>
<dbReference type="AlphaFoldDB" id="A0A087GRM3"/>
<dbReference type="Proteomes" id="UP000029120">
    <property type="component" value="Chromosome 6"/>
</dbReference>
<accession>A0A087GRM3</accession>